<dbReference type="AlphaFoldDB" id="A0A212AHT6"/>
<dbReference type="OrthoDB" id="7828060at2"/>
<comment type="caution">
    <text evidence="2">The sequence shown here is derived from an EMBL/GenBank/DDBJ whole genome shotgun (WGS) entry which is preliminary data.</text>
</comment>
<evidence type="ECO:0000313" key="4">
    <source>
        <dbReference type="Proteomes" id="UP000214673"/>
    </source>
</evidence>
<dbReference type="Proteomes" id="UP000214673">
    <property type="component" value="Unassembled WGS sequence"/>
</dbReference>
<gene>
    <name evidence="2" type="ORF">CDV52_19615</name>
    <name evidence="1" type="ORF">CDV53_17570</name>
</gene>
<dbReference type="EMBL" id="NIPV01000097">
    <property type="protein sequence ID" value="OWJ72406.1"/>
    <property type="molecule type" value="Genomic_DNA"/>
</dbReference>
<keyword evidence="4" id="KW-1185">Reference proteome</keyword>
<dbReference type="STRING" id="366616.CG51_05325"/>
<name>A0A212AHT6_9RHOB</name>
<evidence type="ECO:0000313" key="3">
    <source>
        <dbReference type="Proteomes" id="UP000196640"/>
    </source>
</evidence>
<evidence type="ECO:0008006" key="5">
    <source>
        <dbReference type="Google" id="ProtNLM"/>
    </source>
</evidence>
<dbReference type="Proteomes" id="UP000196640">
    <property type="component" value="Unassembled WGS sequence"/>
</dbReference>
<accession>A0A212AHT6</accession>
<organism evidence="2 3">
    <name type="scientific">Haematobacter missouriensis</name>
    <dbReference type="NCBI Taxonomy" id="366616"/>
    <lineage>
        <taxon>Bacteria</taxon>
        <taxon>Pseudomonadati</taxon>
        <taxon>Pseudomonadota</taxon>
        <taxon>Alphaproteobacteria</taxon>
        <taxon>Rhodobacterales</taxon>
        <taxon>Paracoccaceae</taxon>
        <taxon>Haematobacter</taxon>
    </lineage>
</organism>
<proteinExistence type="predicted"/>
<evidence type="ECO:0000313" key="2">
    <source>
        <dbReference type="EMBL" id="OWJ81090.1"/>
    </source>
</evidence>
<dbReference type="RefSeq" id="WP_035741197.1">
    <property type="nucleotide sequence ID" value="NZ_CALUEG010000062.1"/>
</dbReference>
<protein>
    <recommendedName>
        <fullName evidence="5">DUF1376 domain-containing protein</fullName>
    </recommendedName>
</protein>
<evidence type="ECO:0000313" key="1">
    <source>
        <dbReference type="EMBL" id="OWJ72406.1"/>
    </source>
</evidence>
<sequence length="210" mass="24692">MNDAPRTTFSVVDVDHLPEYPLSRDDRLTSHFFVTFYHRRWLNSRFRLSAPAMVRGLALDLFFIAQEQTPVGTLPDDDVQLSALLLLDLREWQALRRAEWSPLYKWQPCLCDGERRLMHPVVTEAVLDAIGRRRKREEEGEIGRRRKRLDRLPEQVRRAGGSARLANDMNVLEWVDSWLQHYCQGTRTRDWVKRALEAHSMQDAPQLTEK</sequence>
<dbReference type="EMBL" id="NIPX01000048">
    <property type="protein sequence ID" value="OWJ81090.1"/>
    <property type="molecule type" value="Genomic_DNA"/>
</dbReference>
<reference evidence="3 4" key="1">
    <citation type="submission" date="2016-11" db="EMBL/GenBank/DDBJ databases">
        <title>Comparison of Traditional DNA-DNA Hybridization with In Silico Genomic Analysis.</title>
        <authorList>
            <person name="Nicholson A.C."/>
            <person name="Sammons S."/>
            <person name="Humrighouse B.W."/>
            <person name="Graziano J."/>
            <person name="Lasker B."/>
            <person name="Whitney A.M."/>
            <person name="Mcquiston J.R."/>
        </authorList>
    </citation>
    <scope>NUCLEOTIDE SEQUENCE [LARGE SCALE GENOMIC DNA]</scope>
    <source>
        <strain evidence="1 4">H1892</strain>
        <strain evidence="2 3">H2381</strain>
    </source>
</reference>